<gene>
    <name evidence="2" type="ORF">GCM10007977_052870</name>
</gene>
<evidence type="ECO:0000313" key="3">
    <source>
        <dbReference type="Proteomes" id="UP000642070"/>
    </source>
</evidence>
<keyword evidence="1" id="KW-0472">Membrane</keyword>
<name>A0A917TYJ5_9ACTN</name>
<evidence type="ECO:0000313" key="2">
    <source>
        <dbReference type="EMBL" id="GGM44680.1"/>
    </source>
</evidence>
<keyword evidence="1" id="KW-1133">Transmembrane helix</keyword>
<feature type="transmembrane region" description="Helical" evidence="1">
    <location>
        <begin position="192"/>
        <end position="213"/>
    </location>
</feature>
<feature type="transmembrane region" description="Helical" evidence="1">
    <location>
        <begin position="441"/>
        <end position="462"/>
    </location>
</feature>
<keyword evidence="3" id="KW-1185">Reference proteome</keyword>
<feature type="transmembrane region" description="Helical" evidence="1">
    <location>
        <begin position="68"/>
        <end position="86"/>
    </location>
</feature>
<accession>A0A917TYJ5</accession>
<dbReference type="RefSeq" id="WP_190252637.1">
    <property type="nucleotide sequence ID" value="NZ_BMPI01000027.1"/>
</dbReference>
<sequence length="593" mass="64092">MPAGLSSPFLLLVQAVWLLAPGLVAGAELARRDLIARYLVVPVAGVFGAVLSYAAVWIYLASRTAGEVYSYLTAGLAAAAAAGLALRPAYRRLLATVDVAAPLVLLYLLTLFLVTATFGCTVRPVLGALNDACHLTGLTGDNILPQLFADNVLNGHPRTPAWDWQPSARPPLQSGAVLMQTPVTGPGQFHFLGYQTLAVLLQVLCLPAVWALLRILRLSGYRLVAVLTMFVFTGFFVYNSVFVWPKLLAAGLTLTAYALLFHGRPGRSTWALAGVAAGAGLVAHAGVAFTLLPMAFLLLRRRPAGRHAGLALAGAVAMQAPWTAYQRVVDPPGDQLLKWHFAGVWQPAYGPDRRSLTEVLADSYGSLSVAEILHHKWTNFLALFGERLHGPHLAGPGPLGILRAEEMFFVLFALGVFNLALVPLLAAPLRRRLALVLDLPALKPMAAVAGLTLVIWPLLLFGPGDPGTSPTVFQGSYATMALLFVVLGAVLTVLPRWATTALVAVNVTWTTALWIVLVWIHHHAHWSYLALSGASWLALLAFLGWTARWLDVRVRVPAQTRPGMVSVAPATHHATRRRIVRARQRDPHRRVRR</sequence>
<feature type="transmembrane region" description="Helical" evidence="1">
    <location>
        <begin position="474"/>
        <end position="494"/>
    </location>
</feature>
<reference evidence="2" key="1">
    <citation type="journal article" date="2014" name="Int. J. Syst. Evol. Microbiol.">
        <title>Complete genome sequence of Corynebacterium casei LMG S-19264T (=DSM 44701T), isolated from a smear-ripened cheese.</title>
        <authorList>
            <consortium name="US DOE Joint Genome Institute (JGI-PGF)"/>
            <person name="Walter F."/>
            <person name="Albersmeier A."/>
            <person name="Kalinowski J."/>
            <person name="Ruckert C."/>
        </authorList>
    </citation>
    <scope>NUCLEOTIDE SEQUENCE</scope>
    <source>
        <strain evidence="2">JCM 19831</strain>
    </source>
</reference>
<organism evidence="2 3">
    <name type="scientific">Dactylosporangium sucinum</name>
    <dbReference type="NCBI Taxonomy" id="1424081"/>
    <lineage>
        <taxon>Bacteria</taxon>
        <taxon>Bacillati</taxon>
        <taxon>Actinomycetota</taxon>
        <taxon>Actinomycetes</taxon>
        <taxon>Micromonosporales</taxon>
        <taxon>Micromonosporaceae</taxon>
        <taxon>Dactylosporangium</taxon>
    </lineage>
</organism>
<dbReference type="Proteomes" id="UP000642070">
    <property type="component" value="Unassembled WGS sequence"/>
</dbReference>
<feature type="transmembrane region" description="Helical" evidence="1">
    <location>
        <begin position="501"/>
        <end position="520"/>
    </location>
</feature>
<reference evidence="2" key="2">
    <citation type="submission" date="2020-09" db="EMBL/GenBank/DDBJ databases">
        <authorList>
            <person name="Sun Q."/>
            <person name="Ohkuma M."/>
        </authorList>
    </citation>
    <scope>NUCLEOTIDE SEQUENCE</scope>
    <source>
        <strain evidence="2">JCM 19831</strain>
    </source>
</reference>
<feature type="transmembrane region" description="Helical" evidence="1">
    <location>
        <begin position="6"/>
        <end position="26"/>
    </location>
</feature>
<feature type="transmembrane region" description="Helical" evidence="1">
    <location>
        <begin position="244"/>
        <end position="263"/>
    </location>
</feature>
<feature type="transmembrane region" description="Helical" evidence="1">
    <location>
        <begin position="526"/>
        <end position="545"/>
    </location>
</feature>
<keyword evidence="1" id="KW-0812">Transmembrane</keyword>
<feature type="transmembrane region" description="Helical" evidence="1">
    <location>
        <begin position="270"/>
        <end position="299"/>
    </location>
</feature>
<proteinExistence type="predicted"/>
<feature type="transmembrane region" description="Helical" evidence="1">
    <location>
        <begin position="38"/>
        <end position="62"/>
    </location>
</feature>
<dbReference type="AlphaFoldDB" id="A0A917TYJ5"/>
<feature type="transmembrane region" description="Helical" evidence="1">
    <location>
        <begin position="220"/>
        <end position="238"/>
    </location>
</feature>
<comment type="caution">
    <text evidence="2">The sequence shown here is derived from an EMBL/GenBank/DDBJ whole genome shotgun (WGS) entry which is preliminary data.</text>
</comment>
<evidence type="ECO:0000256" key="1">
    <source>
        <dbReference type="SAM" id="Phobius"/>
    </source>
</evidence>
<feature type="transmembrane region" description="Helical" evidence="1">
    <location>
        <begin position="93"/>
        <end position="114"/>
    </location>
</feature>
<feature type="transmembrane region" description="Helical" evidence="1">
    <location>
        <begin position="407"/>
        <end position="429"/>
    </location>
</feature>
<protein>
    <submittedName>
        <fullName evidence="2">Uncharacterized protein</fullName>
    </submittedName>
</protein>
<dbReference type="EMBL" id="BMPI01000027">
    <property type="protein sequence ID" value="GGM44680.1"/>
    <property type="molecule type" value="Genomic_DNA"/>
</dbReference>